<dbReference type="Proteomes" id="UP001049518">
    <property type="component" value="Chromosome"/>
</dbReference>
<reference evidence="1" key="1">
    <citation type="submission" date="2020-07" db="EMBL/GenBank/DDBJ databases">
        <authorList>
            <person name="Tarantini F.S."/>
            <person name="Hong K.W."/>
            <person name="Chan K.G."/>
        </authorList>
    </citation>
    <scope>NUCLEOTIDE SEQUENCE</scope>
    <source>
        <strain evidence="1">32-07</strain>
    </source>
</reference>
<proteinExistence type="predicted"/>
<sequence length="71" mass="8243">MDDREAAEFIRRWNDAAVRRNGGIVITPYGEIDTETARQITLAKQAGRPVRIIRIRAPRRVGRRVSDRSRR</sequence>
<evidence type="ECO:0000313" key="1">
    <source>
        <dbReference type="EMBL" id="QXJ25926.1"/>
    </source>
</evidence>
<organism evidence="1 2">
    <name type="scientific">Actinomadura graeca</name>
    <dbReference type="NCBI Taxonomy" id="2750812"/>
    <lineage>
        <taxon>Bacteria</taxon>
        <taxon>Bacillati</taxon>
        <taxon>Actinomycetota</taxon>
        <taxon>Actinomycetes</taxon>
        <taxon>Streptosporangiales</taxon>
        <taxon>Thermomonosporaceae</taxon>
        <taxon>Actinomadura</taxon>
    </lineage>
</organism>
<dbReference type="RefSeq" id="WP_231332139.1">
    <property type="nucleotide sequence ID" value="NZ_CP059572.1"/>
</dbReference>
<name>A0ABX8R4C2_9ACTN</name>
<evidence type="ECO:0000313" key="2">
    <source>
        <dbReference type="Proteomes" id="UP001049518"/>
    </source>
</evidence>
<dbReference type="EMBL" id="CP059572">
    <property type="protein sequence ID" value="QXJ25926.1"/>
    <property type="molecule type" value="Genomic_DNA"/>
</dbReference>
<accession>A0ABX8R4C2</accession>
<protein>
    <submittedName>
        <fullName evidence="1">Uncharacterized protein</fullName>
    </submittedName>
</protein>
<keyword evidence="2" id="KW-1185">Reference proteome</keyword>
<gene>
    <name evidence="1" type="ORF">AGRA3207_007495</name>
</gene>